<name>A0A370TPD5_9HELO</name>
<gene>
    <name evidence="1" type="ORF">BP5553_04823</name>
</gene>
<reference evidence="1 2" key="1">
    <citation type="journal article" date="2018" name="IMA Fungus">
        <title>IMA Genome-F 9: Draft genome sequence of Annulohypoxylon stygium, Aspergillus mulundensis, Berkeleyomyces basicola (syn. Thielaviopsis basicola), Ceratocystis smalleyi, two Cercospora beticola strains, Coleophoma cylindrospora, Fusarium fracticaudum, Phialophora cf. hyalina, and Morchella septimelata.</title>
        <authorList>
            <person name="Wingfield B.D."/>
            <person name="Bills G.F."/>
            <person name="Dong Y."/>
            <person name="Huang W."/>
            <person name="Nel W.J."/>
            <person name="Swalarsk-Parry B.S."/>
            <person name="Vaghefi N."/>
            <person name="Wilken P.M."/>
            <person name="An Z."/>
            <person name="de Beer Z.W."/>
            <person name="De Vos L."/>
            <person name="Chen L."/>
            <person name="Duong T.A."/>
            <person name="Gao Y."/>
            <person name="Hammerbacher A."/>
            <person name="Kikkert J.R."/>
            <person name="Li Y."/>
            <person name="Li H."/>
            <person name="Li K."/>
            <person name="Li Q."/>
            <person name="Liu X."/>
            <person name="Ma X."/>
            <person name="Naidoo K."/>
            <person name="Pethybridge S.J."/>
            <person name="Sun J."/>
            <person name="Steenkamp E.T."/>
            <person name="van der Nest M.A."/>
            <person name="van Wyk S."/>
            <person name="Wingfield M.J."/>
            <person name="Xiong C."/>
            <person name="Yue Q."/>
            <person name="Zhang X."/>
        </authorList>
    </citation>
    <scope>NUCLEOTIDE SEQUENCE [LARGE SCALE GENOMIC DNA]</scope>
    <source>
        <strain evidence="1 2">BP 5553</strain>
    </source>
</reference>
<evidence type="ECO:0000313" key="1">
    <source>
        <dbReference type="EMBL" id="RDL37390.1"/>
    </source>
</evidence>
<dbReference type="Proteomes" id="UP000254866">
    <property type="component" value="Unassembled WGS sequence"/>
</dbReference>
<accession>A0A370TPD5</accession>
<dbReference type="RefSeq" id="XP_031870046.1">
    <property type="nucleotide sequence ID" value="XM_032013446.1"/>
</dbReference>
<dbReference type="AlphaFoldDB" id="A0A370TPD5"/>
<proteinExistence type="predicted"/>
<evidence type="ECO:0000313" key="2">
    <source>
        <dbReference type="Proteomes" id="UP000254866"/>
    </source>
</evidence>
<dbReference type="GeneID" id="43597672"/>
<keyword evidence="2" id="KW-1185">Reference proteome</keyword>
<dbReference type="EMBL" id="NPIC01000003">
    <property type="protein sequence ID" value="RDL37390.1"/>
    <property type="molecule type" value="Genomic_DNA"/>
</dbReference>
<organism evidence="1 2">
    <name type="scientific">Venustampulla echinocandica</name>
    <dbReference type="NCBI Taxonomy" id="2656787"/>
    <lineage>
        <taxon>Eukaryota</taxon>
        <taxon>Fungi</taxon>
        <taxon>Dikarya</taxon>
        <taxon>Ascomycota</taxon>
        <taxon>Pezizomycotina</taxon>
        <taxon>Leotiomycetes</taxon>
        <taxon>Helotiales</taxon>
        <taxon>Pleuroascaceae</taxon>
        <taxon>Venustampulla</taxon>
    </lineage>
</organism>
<sequence length="109" mass="12335">MGLALSTCLTFLSRRLQYRPSPPPSSRSIASDCDEVRIMEERDIPYYADDEMDSSDDEEYIYYSGGGYGGYPHNYDDDMLAGMRFYRGRSRANNRAAEDSSLEGVTGIF</sequence>
<comment type="caution">
    <text evidence="1">The sequence shown here is derived from an EMBL/GenBank/DDBJ whole genome shotgun (WGS) entry which is preliminary data.</text>
</comment>
<protein>
    <submittedName>
        <fullName evidence="1">Uncharacterized protein</fullName>
    </submittedName>
</protein>